<dbReference type="InterPro" id="IPR002314">
    <property type="entry name" value="aa-tRNA-synt_IIb"/>
</dbReference>
<dbReference type="PANTHER" id="PTHR43697">
    <property type="entry name" value="SERYL-TRNA SYNTHETASE"/>
    <property type="match status" value="1"/>
</dbReference>
<evidence type="ECO:0000256" key="4">
    <source>
        <dbReference type="ARBA" id="ARBA00012840"/>
    </source>
</evidence>
<dbReference type="InterPro" id="IPR033729">
    <property type="entry name" value="SerRS_core"/>
</dbReference>
<dbReference type="GO" id="GO:0005737">
    <property type="term" value="C:cytoplasm"/>
    <property type="evidence" value="ECO:0007669"/>
    <property type="project" value="UniProtKB-SubCell"/>
</dbReference>
<dbReference type="EMBL" id="MFGA01000008">
    <property type="protein sequence ID" value="OGF21333.1"/>
    <property type="molecule type" value="Genomic_DNA"/>
</dbReference>
<proteinExistence type="inferred from homology"/>
<comment type="caution">
    <text evidence="18">The sequence shown here is derived from an EMBL/GenBank/DDBJ whole genome shotgun (WGS) entry which is preliminary data.</text>
</comment>
<accession>A0A1F5S4H2</accession>
<dbReference type="Pfam" id="PF02403">
    <property type="entry name" value="Seryl_tRNA_N"/>
    <property type="match status" value="1"/>
</dbReference>
<dbReference type="Pfam" id="PF00587">
    <property type="entry name" value="tRNA-synt_2b"/>
    <property type="match status" value="1"/>
</dbReference>
<evidence type="ECO:0000259" key="17">
    <source>
        <dbReference type="PROSITE" id="PS50862"/>
    </source>
</evidence>
<keyword evidence="8 16" id="KW-0067">ATP-binding</keyword>
<evidence type="ECO:0000256" key="7">
    <source>
        <dbReference type="ARBA" id="ARBA00022741"/>
    </source>
</evidence>
<dbReference type="GO" id="GO:0005524">
    <property type="term" value="F:ATP binding"/>
    <property type="evidence" value="ECO:0007669"/>
    <property type="project" value="UniProtKB-KW"/>
</dbReference>
<dbReference type="PANTHER" id="PTHR43697:SF1">
    <property type="entry name" value="SERINE--TRNA LIGASE"/>
    <property type="match status" value="1"/>
</dbReference>
<evidence type="ECO:0000256" key="8">
    <source>
        <dbReference type="ARBA" id="ARBA00022840"/>
    </source>
</evidence>
<dbReference type="SUPFAM" id="SSF46589">
    <property type="entry name" value="tRNA-binding arm"/>
    <property type="match status" value="1"/>
</dbReference>
<dbReference type="Proteomes" id="UP000177407">
    <property type="component" value="Unassembled WGS sequence"/>
</dbReference>
<feature type="binding site" evidence="15">
    <location>
        <position position="262"/>
    </location>
    <ligand>
        <name>L-serine</name>
        <dbReference type="ChEBI" id="CHEBI:33384"/>
    </ligand>
</feature>
<comment type="catalytic activity">
    <reaction evidence="12">
        <text>tRNA(Sec) + L-serine + ATP = L-seryl-tRNA(Sec) + AMP + diphosphate + H(+)</text>
        <dbReference type="Rhea" id="RHEA:42580"/>
        <dbReference type="Rhea" id="RHEA-COMP:9742"/>
        <dbReference type="Rhea" id="RHEA-COMP:10128"/>
        <dbReference type="ChEBI" id="CHEBI:15378"/>
        <dbReference type="ChEBI" id="CHEBI:30616"/>
        <dbReference type="ChEBI" id="CHEBI:33019"/>
        <dbReference type="ChEBI" id="CHEBI:33384"/>
        <dbReference type="ChEBI" id="CHEBI:78442"/>
        <dbReference type="ChEBI" id="CHEBI:78533"/>
        <dbReference type="ChEBI" id="CHEBI:456215"/>
        <dbReference type="EC" id="6.1.1.11"/>
    </reaction>
</comment>
<dbReference type="InterPro" id="IPR045864">
    <property type="entry name" value="aa-tRNA-synth_II/BPL/LPL"/>
</dbReference>
<evidence type="ECO:0000256" key="1">
    <source>
        <dbReference type="ARBA" id="ARBA00004496"/>
    </source>
</evidence>
<dbReference type="GO" id="GO:0004828">
    <property type="term" value="F:serine-tRNA ligase activity"/>
    <property type="evidence" value="ECO:0007669"/>
    <property type="project" value="UniProtKB-UniRule"/>
</dbReference>
<evidence type="ECO:0000256" key="3">
    <source>
        <dbReference type="ARBA" id="ARBA00010728"/>
    </source>
</evidence>
<dbReference type="InterPro" id="IPR015866">
    <property type="entry name" value="Ser-tRNA-synth_1_N"/>
</dbReference>
<organism evidence="18 19">
    <name type="scientific">Candidatus Falkowbacteria bacterium RIFOXYA2_FULL_38_12</name>
    <dbReference type="NCBI Taxonomy" id="1797993"/>
    <lineage>
        <taxon>Bacteria</taxon>
        <taxon>Candidatus Falkowiibacteriota</taxon>
    </lineage>
</organism>
<comment type="pathway">
    <text evidence="2">Aminoacyl-tRNA biosynthesis; selenocysteinyl-tRNA(Sec) biosynthesis; L-seryl-tRNA(Sec) from L-serine and tRNA(Sec): step 1/1.</text>
</comment>
<feature type="binding site" evidence="15">
    <location>
        <position position="387"/>
    </location>
    <ligand>
        <name>L-serine</name>
        <dbReference type="ChEBI" id="CHEBI:33384"/>
    </ligand>
</feature>
<keyword evidence="7" id="KW-0547">Nucleotide-binding</keyword>
<comment type="similarity">
    <text evidence="3">Belongs to the class-II aminoacyl-tRNA synthetase family. Type-1 seryl-tRNA synthetase subfamily.</text>
</comment>
<evidence type="ECO:0000313" key="18">
    <source>
        <dbReference type="EMBL" id="OGF21333.1"/>
    </source>
</evidence>
<evidence type="ECO:0000256" key="11">
    <source>
        <dbReference type="ARBA" id="ARBA00039158"/>
    </source>
</evidence>
<name>A0A1F5S4H2_9BACT</name>
<feature type="binding site" evidence="15">
    <location>
        <position position="285"/>
    </location>
    <ligand>
        <name>L-serine</name>
        <dbReference type="ChEBI" id="CHEBI:33384"/>
    </ligand>
</feature>
<dbReference type="NCBIfam" id="TIGR00414">
    <property type="entry name" value="serS"/>
    <property type="match status" value="1"/>
</dbReference>
<evidence type="ECO:0000256" key="12">
    <source>
        <dbReference type="ARBA" id="ARBA00047929"/>
    </source>
</evidence>
<dbReference type="InterPro" id="IPR042103">
    <property type="entry name" value="SerRS_1_N_sf"/>
</dbReference>
<dbReference type="Gene3D" id="1.10.287.40">
    <property type="entry name" value="Serine-tRNA synthetase, tRNA binding domain"/>
    <property type="match status" value="1"/>
</dbReference>
<keyword evidence="6 18" id="KW-0436">Ligase</keyword>
<evidence type="ECO:0000256" key="14">
    <source>
        <dbReference type="NCBIfam" id="TIGR00414"/>
    </source>
</evidence>
<dbReference type="CDD" id="cd00770">
    <property type="entry name" value="SerRS_core"/>
    <property type="match status" value="1"/>
</dbReference>
<evidence type="ECO:0000256" key="6">
    <source>
        <dbReference type="ARBA" id="ARBA00022598"/>
    </source>
</evidence>
<comment type="subcellular location">
    <subcellularLocation>
        <location evidence="1">Cytoplasm</location>
    </subcellularLocation>
</comment>
<dbReference type="PIRSF" id="PIRSF001529">
    <property type="entry name" value="Ser-tRNA-synth_IIa"/>
    <property type="match status" value="1"/>
</dbReference>
<keyword evidence="5" id="KW-0963">Cytoplasm</keyword>
<evidence type="ECO:0000256" key="16">
    <source>
        <dbReference type="PIRSR" id="PIRSR001529-2"/>
    </source>
</evidence>
<evidence type="ECO:0000256" key="9">
    <source>
        <dbReference type="ARBA" id="ARBA00022917"/>
    </source>
</evidence>
<evidence type="ECO:0000256" key="10">
    <source>
        <dbReference type="ARBA" id="ARBA00023146"/>
    </source>
</evidence>
<evidence type="ECO:0000256" key="15">
    <source>
        <dbReference type="PIRSR" id="PIRSR001529-1"/>
    </source>
</evidence>
<keyword evidence="9" id="KW-0648">Protein biosynthesis</keyword>
<dbReference type="EC" id="6.1.1.11" evidence="4 14"/>
<feature type="binding site" evidence="16">
    <location>
        <begin position="354"/>
        <end position="357"/>
    </location>
    <ligand>
        <name>ATP</name>
        <dbReference type="ChEBI" id="CHEBI:30616"/>
    </ligand>
</feature>
<dbReference type="SUPFAM" id="SSF55681">
    <property type="entry name" value="Class II aaRS and biotin synthetases"/>
    <property type="match status" value="1"/>
</dbReference>
<feature type="binding site" evidence="15">
    <location>
        <position position="231"/>
    </location>
    <ligand>
        <name>L-serine</name>
        <dbReference type="ChEBI" id="CHEBI:33384"/>
    </ligand>
</feature>
<feature type="binding site" evidence="16">
    <location>
        <begin position="262"/>
        <end position="264"/>
    </location>
    <ligand>
        <name>ATP</name>
        <dbReference type="ChEBI" id="CHEBI:30616"/>
    </ligand>
</feature>
<evidence type="ECO:0000256" key="2">
    <source>
        <dbReference type="ARBA" id="ARBA00005045"/>
    </source>
</evidence>
<dbReference type="Gene3D" id="3.30.930.10">
    <property type="entry name" value="Bira Bifunctional Protein, Domain 2"/>
    <property type="match status" value="1"/>
</dbReference>
<dbReference type="PROSITE" id="PS50862">
    <property type="entry name" value="AA_TRNA_LIGASE_II"/>
    <property type="match status" value="1"/>
</dbReference>
<evidence type="ECO:0000256" key="13">
    <source>
        <dbReference type="ARBA" id="ARBA00048823"/>
    </source>
</evidence>
<protein>
    <recommendedName>
        <fullName evidence="11 14">Serine--tRNA ligase</fullName>
        <ecNumber evidence="4 14">6.1.1.11</ecNumber>
    </recommendedName>
</protein>
<sequence>MMDIKFIRENEELMKKVTKNKKSKVNLTRLLDLDEKRRDLIAKSEGLKANLNKRSKTKPSPEEIKELKKMGDEIKAIAEELSLVEKEYNDLMLLVPNVYSDDTPVGNDETSNKEILKWGKLPKFNFEPKDHVSLGKDLNILDLEAGTKTAGYRGYYLKNEAVLLHFAILWHAINKMRAKGFELFLPPTLLREFTLLGSGHFPEGKDEIYQIGNPGRLADGSAQEQIFLGGTSEPALLSYFSDKTLKEEELPIKVCGFSQCYRSEIGSYGKDSKGIYRIHEFMKVEQVVLCKDNLEESNKYLEELRAIAEEMLQDLKLPYRVIQLCTGEMGTGKHKMYDIETYMPSQVSRNFYGETHSDSSLTDWQARRLNIKYKNKDGETRFAYTLNNTVIASPRILIAILENYQQEDGSVKIPEILQPYCGVKIIKKKE</sequence>
<feature type="site" description="Important for serine binding" evidence="15">
    <location>
        <position position="389"/>
    </location>
</feature>
<reference evidence="18 19" key="1">
    <citation type="journal article" date="2016" name="Nat. Commun.">
        <title>Thousands of microbial genomes shed light on interconnected biogeochemical processes in an aquifer system.</title>
        <authorList>
            <person name="Anantharaman K."/>
            <person name="Brown C.T."/>
            <person name="Hug L.A."/>
            <person name="Sharon I."/>
            <person name="Castelle C.J."/>
            <person name="Probst A.J."/>
            <person name="Thomas B.C."/>
            <person name="Singh A."/>
            <person name="Wilkins M.J."/>
            <person name="Karaoz U."/>
            <person name="Brodie E.L."/>
            <person name="Williams K.H."/>
            <person name="Hubbard S.S."/>
            <person name="Banfield J.F."/>
        </authorList>
    </citation>
    <scope>NUCLEOTIDE SEQUENCE [LARGE SCALE GENOMIC DNA]</scope>
</reference>
<dbReference type="InterPro" id="IPR010978">
    <property type="entry name" value="tRNA-bd_arm"/>
</dbReference>
<comment type="catalytic activity">
    <reaction evidence="13">
        <text>tRNA(Ser) + L-serine + ATP = L-seryl-tRNA(Ser) + AMP + diphosphate + H(+)</text>
        <dbReference type="Rhea" id="RHEA:12292"/>
        <dbReference type="Rhea" id="RHEA-COMP:9669"/>
        <dbReference type="Rhea" id="RHEA-COMP:9703"/>
        <dbReference type="ChEBI" id="CHEBI:15378"/>
        <dbReference type="ChEBI" id="CHEBI:30616"/>
        <dbReference type="ChEBI" id="CHEBI:33019"/>
        <dbReference type="ChEBI" id="CHEBI:33384"/>
        <dbReference type="ChEBI" id="CHEBI:78442"/>
        <dbReference type="ChEBI" id="CHEBI:78533"/>
        <dbReference type="ChEBI" id="CHEBI:456215"/>
        <dbReference type="EC" id="6.1.1.11"/>
    </reaction>
</comment>
<feature type="domain" description="Aminoacyl-transfer RNA synthetases class-II family profile" evidence="17">
    <location>
        <begin position="130"/>
        <end position="414"/>
    </location>
</feature>
<dbReference type="InterPro" id="IPR002317">
    <property type="entry name" value="Ser-tRNA-ligase_type_1"/>
</dbReference>
<evidence type="ECO:0000313" key="19">
    <source>
        <dbReference type="Proteomes" id="UP000177407"/>
    </source>
</evidence>
<dbReference type="PRINTS" id="PR00981">
    <property type="entry name" value="TRNASYNTHSER"/>
</dbReference>
<dbReference type="GO" id="GO:0006434">
    <property type="term" value="P:seryl-tRNA aminoacylation"/>
    <property type="evidence" value="ECO:0007669"/>
    <property type="project" value="UniProtKB-UniRule"/>
</dbReference>
<evidence type="ECO:0000256" key="5">
    <source>
        <dbReference type="ARBA" id="ARBA00022490"/>
    </source>
</evidence>
<dbReference type="AlphaFoldDB" id="A0A1F5S4H2"/>
<gene>
    <name evidence="18" type="ORF">A2257_00945</name>
</gene>
<dbReference type="InterPro" id="IPR006195">
    <property type="entry name" value="aa-tRNA-synth_II"/>
</dbReference>
<keyword evidence="10" id="KW-0030">Aminoacyl-tRNA synthetase</keyword>